<proteinExistence type="predicted"/>
<sequence>MAQQTPNPDAANIHSLSQCPCSLLDLPTELLVQICHWALKDAEKDKKPPYHPDDWLRLGRTCKRFYAVVQPFLYRNIIAGENHTPYEHHRRINLGKLFHRLWANPGLRPLVHHVTLNSATRPEPSSRPRLDLIRGSVDENRTGLSAALKQHLGIDLAEASPPIPSTMAQWCRESAVPLFLLLSMTPNVTSVEMYMHCGWDVDHGLARKLSDGTFVPKLVFPNLASLRIWSHSWAESLMREGCRCRDGIACLLAAAPNLASLELSGFGVLEGGLPLPSRLASFALIDTHYASGSGLEVMARQAPQLKRFYVLRERKGGVGPPPPHLGAELLQPLSRSQVAGTLVTLGLNGSRLEAASSVDLGNFGALKVLGINCATGSWPESNLLINLIKRCNHLRSLVLDGADMIPREEMMRFAHAVSLSECPSLRQVLLNIRDVRYSWRPQLAHLAILRGRAQARLREITKHPVPDLFAAGNVEFFLHDGRNKGMLGWFTEMEAGSALLSIFV</sequence>
<gene>
    <name evidence="1" type="ORF">F5144DRAFT_161846</name>
</gene>
<reference evidence="1 2" key="1">
    <citation type="journal article" date="2021" name="Nat. Commun.">
        <title>Genetic determinants of endophytism in the Arabidopsis root mycobiome.</title>
        <authorList>
            <person name="Mesny F."/>
            <person name="Miyauchi S."/>
            <person name="Thiergart T."/>
            <person name="Pickel B."/>
            <person name="Atanasova L."/>
            <person name="Karlsson M."/>
            <person name="Huettel B."/>
            <person name="Barry K.W."/>
            <person name="Haridas S."/>
            <person name="Chen C."/>
            <person name="Bauer D."/>
            <person name="Andreopoulos W."/>
            <person name="Pangilinan J."/>
            <person name="LaButti K."/>
            <person name="Riley R."/>
            <person name="Lipzen A."/>
            <person name="Clum A."/>
            <person name="Drula E."/>
            <person name="Henrissat B."/>
            <person name="Kohler A."/>
            <person name="Grigoriev I.V."/>
            <person name="Martin F.M."/>
            <person name="Hacquard S."/>
        </authorList>
    </citation>
    <scope>NUCLEOTIDE SEQUENCE [LARGE SCALE GENOMIC DNA]</scope>
    <source>
        <strain evidence="1 2">MPI-SDFR-AT-0079</strain>
    </source>
</reference>
<keyword evidence="2" id="KW-1185">Reference proteome</keyword>
<organism evidence="1 2">
    <name type="scientific">Chaetomium tenue</name>
    <dbReference type="NCBI Taxonomy" id="1854479"/>
    <lineage>
        <taxon>Eukaryota</taxon>
        <taxon>Fungi</taxon>
        <taxon>Dikarya</taxon>
        <taxon>Ascomycota</taxon>
        <taxon>Pezizomycotina</taxon>
        <taxon>Sordariomycetes</taxon>
        <taxon>Sordariomycetidae</taxon>
        <taxon>Sordariales</taxon>
        <taxon>Chaetomiaceae</taxon>
        <taxon>Chaetomium</taxon>
    </lineage>
</organism>
<comment type="caution">
    <text evidence="1">The sequence shown here is derived from an EMBL/GenBank/DDBJ whole genome shotgun (WGS) entry which is preliminary data.</text>
</comment>
<evidence type="ECO:0000313" key="2">
    <source>
        <dbReference type="Proteomes" id="UP000724584"/>
    </source>
</evidence>
<accession>A0ACB7P9X8</accession>
<protein>
    <submittedName>
        <fullName evidence="1">Uncharacterized protein</fullName>
    </submittedName>
</protein>
<dbReference type="Proteomes" id="UP000724584">
    <property type="component" value="Unassembled WGS sequence"/>
</dbReference>
<name>A0ACB7P9X8_9PEZI</name>
<evidence type="ECO:0000313" key="1">
    <source>
        <dbReference type="EMBL" id="KAH6635989.1"/>
    </source>
</evidence>
<dbReference type="EMBL" id="JAGIZQ010000003">
    <property type="protein sequence ID" value="KAH6635989.1"/>
    <property type="molecule type" value="Genomic_DNA"/>
</dbReference>